<gene>
    <name evidence="1" type="ORF">A2837_02190</name>
</gene>
<dbReference type="EMBL" id="MFKO01000002">
    <property type="protein sequence ID" value="OGG41994.1"/>
    <property type="molecule type" value="Genomic_DNA"/>
</dbReference>
<dbReference type="SUPFAM" id="SSF53335">
    <property type="entry name" value="S-adenosyl-L-methionine-dependent methyltransferases"/>
    <property type="match status" value="1"/>
</dbReference>
<proteinExistence type="predicted"/>
<evidence type="ECO:0000313" key="2">
    <source>
        <dbReference type="Proteomes" id="UP000176322"/>
    </source>
</evidence>
<organism evidence="1 2">
    <name type="scientific">Candidatus Kaiserbacteria bacterium RIFCSPHIGHO2_01_FULL_46_22</name>
    <dbReference type="NCBI Taxonomy" id="1798475"/>
    <lineage>
        <taxon>Bacteria</taxon>
        <taxon>Candidatus Kaiseribacteriota</taxon>
    </lineage>
</organism>
<dbReference type="Proteomes" id="UP000176322">
    <property type="component" value="Unassembled WGS sequence"/>
</dbReference>
<sequence length="112" mass="12554">MQFEVGEARTLGTLYPDRFSGFILAAVLMHIPRDDLQEVLKSIRRSLKEGAPGFISTPGRWGDEFDFVNRHGMELTLYTMKELNEALIAAGFGIFGLFTPDDHMILAHVIAI</sequence>
<protein>
    <recommendedName>
        <fullName evidence="3">Methyltransferase type 11 domain-containing protein</fullName>
    </recommendedName>
</protein>
<evidence type="ECO:0000313" key="1">
    <source>
        <dbReference type="EMBL" id="OGG41994.1"/>
    </source>
</evidence>
<name>A0A1F6BYG5_9BACT</name>
<dbReference type="AlphaFoldDB" id="A0A1F6BYG5"/>
<dbReference type="Gene3D" id="3.40.50.150">
    <property type="entry name" value="Vaccinia Virus protein VP39"/>
    <property type="match status" value="1"/>
</dbReference>
<dbReference type="InterPro" id="IPR029063">
    <property type="entry name" value="SAM-dependent_MTases_sf"/>
</dbReference>
<accession>A0A1F6BYG5</accession>
<comment type="caution">
    <text evidence="1">The sequence shown here is derived from an EMBL/GenBank/DDBJ whole genome shotgun (WGS) entry which is preliminary data.</text>
</comment>
<reference evidence="1 2" key="1">
    <citation type="journal article" date="2016" name="Nat. Commun.">
        <title>Thousands of microbial genomes shed light on interconnected biogeochemical processes in an aquifer system.</title>
        <authorList>
            <person name="Anantharaman K."/>
            <person name="Brown C.T."/>
            <person name="Hug L.A."/>
            <person name="Sharon I."/>
            <person name="Castelle C.J."/>
            <person name="Probst A.J."/>
            <person name="Thomas B.C."/>
            <person name="Singh A."/>
            <person name="Wilkins M.J."/>
            <person name="Karaoz U."/>
            <person name="Brodie E.L."/>
            <person name="Williams K.H."/>
            <person name="Hubbard S.S."/>
            <person name="Banfield J.F."/>
        </authorList>
    </citation>
    <scope>NUCLEOTIDE SEQUENCE [LARGE SCALE GENOMIC DNA]</scope>
</reference>
<evidence type="ECO:0008006" key="3">
    <source>
        <dbReference type="Google" id="ProtNLM"/>
    </source>
</evidence>